<dbReference type="AlphaFoldDB" id="A0AAV2Z5U1"/>
<gene>
    <name evidence="1" type="ORF">N0F65_005583</name>
</gene>
<sequence length="127" mass="14317">MATPITFAKRAIDLLKHSWRNSWSDLVCNMASKPVKERLQQASKLCALFCTSLPFLSAGVTCHGCSADQRAACPIFLRIRLTILRVATILFRRLLRNMRPTTFYNRPTLGLKLGNDVYYLGLAVSLQ</sequence>
<keyword evidence="2" id="KW-1185">Reference proteome</keyword>
<comment type="caution">
    <text evidence="1">The sequence shown here is derived from an EMBL/GenBank/DDBJ whole genome shotgun (WGS) entry which is preliminary data.</text>
</comment>
<evidence type="ECO:0000313" key="1">
    <source>
        <dbReference type="EMBL" id="DBA01464.1"/>
    </source>
</evidence>
<dbReference type="Proteomes" id="UP001146120">
    <property type="component" value="Unassembled WGS sequence"/>
</dbReference>
<accession>A0AAV2Z5U1</accession>
<organism evidence="1 2">
    <name type="scientific">Lagenidium giganteum</name>
    <dbReference type="NCBI Taxonomy" id="4803"/>
    <lineage>
        <taxon>Eukaryota</taxon>
        <taxon>Sar</taxon>
        <taxon>Stramenopiles</taxon>
        <taxon>Oomycota</taxon>
        <taxon>Peronosporomycetes</taxon>
        <taxon>Pythiales</taxon>
        <taxon>Pythiaceae</taxon>
    </lineage>
</organism>
<dbReference type="EMBL" id="DAKRPA010000047">
    <property type="protein sequence ID" value="DBA01464.1"/>
    <property type="molecule type" value="Genomic_DNA"/>
</dbReference>
<name>A0AAV2Z5U1_9STRA</name>
<reference evidence="1" key="2">
    <citation type="journal article" date="2023" name="Microbiol Resour">
        <title>Decontamination and Annotation of the Draft Genome Sequence of the Oomycete Lagenidium giganteum ARSEF 373.</title>
        <authorList>
            <person name="Morgan W.R."/>
            <person name="Tartar A."/>
        </authorList>
    </citation>
    <scope>NUCLEOTIDE SEQUENCE</scope>
    <source>
        <strain evidence="1">ARSEF 373</strain>
    </source>
</reference>
<reference evidence="1" key="1">
    <citation type="submission" date="2022-11" db="EMBL/GenBank/DDBJ databases">
        <authorList>
            <person name="Morgan W.R."/>
            <person name="Tartar A."/>
        </authorList>
    </citation>
    <scope>NUCLEOTIDE SEQUENCE</scope>
    <source>
        <strain evidence="1">ARSEF 373</strain>
    </source>
</reference>
<protein>
    <submittedName>
        <fullName evidence="1">Uncharacterized protein</fullName>
    </submittedName>
</protein>
<proteinExistence type="predicted"/>
<evidence type="ECO:0000313" key="2">
    <source>
        <dbReference type="Proteomes" id="UP001146120"/>
    </source>
</evidence>